<sequence length="577" mass="62768">MIDSLTPTDSQSTLSEPDVEGSWLRDLVARVVADSQVTLTDRIALETEATLGVLALVRQELIKPSSIGGHRGIDEDTQTERLRRREEAIGWREEELKWKVTHAERRELHARMRDDAARSRDDESRQHDEDVKKREREVVLTESGLTARKAALDVQEDAARDKLRRAEETEQRVQDRSGEIAEAEAALAEREAAVRAAEEEILTQRETVEAEEAKARDSMAAAERMLRDADQLFAAAEGRQKALEEREREVATKTADVEQREQSLMTRELEAAQREESVLTRQTEAAQREEILIRRQKEVVGREEKALHRERAVAVREADALPKDAAAEKSAGVREPAGADATVQRDPEAIETDVVVVDDDDSEMAEAALESDSSAPPPAGPAEDVGTVKTSDEVDVNSGSSNESAGRATAAVQEDGHRLQAGVTETAGGNQSMAQPASDATSGTVMSGEPQSRDELGSELELAKASFEFSRVDQVTFCGDWAGNSCATSGCPGTCTDRLTDPGNFVARETPVTPALGAPKILASEASAVSASDVPEFVITTSMRFSSSPTPSKKQIQQLKSYLASKVHSGLSKPCLY</sequence>
<gene>
    <name evidence="1" type="ORF">FA95DRAFT_1199372</name>
</gene>
<evidence type="ECO:0000313" key="2">
    <source>
        <dbReference type="Proteomes" id="UP000814033"/>
    </source>
</evidence>
<reference evidence="1" key="1">
    <citation type="submission" date="2021-02" db="EMBL/GenBank/DDBJ databases">
        <authorList>
            <consortium name="DOE Joint Genome Institute"/>
            <person name="Ahrendt S."/>
            <person name="Looney B.P."/>
            <person name="Miyauchi S."/>
            <person name="Morin E."/>
            <person name="Drula E."/>
            <person name="Courty P.E."/>
            <person name="Chicoki N."/>
            <person name="Fauchery L."/>
            <person name="Kohler A."/>
            <person name="Kuo A."/>
            <person name="Labutti K."/>
            <person name="Pangilinan J."/>
            <person name="Lipzen A."/>
            <person name="Riley R."/>
            <person name="Andreopoulos W."/>
            <person name="He G."/>
            <person name="Johnson J."/>
            <person name="Barry K.W."/>
            <person name="Grigoriev I.V."/>
            <person name="Nagy L."/>
            <person name="Hibbett D."/>
            <person name="Henrissat B."/>
            <person name="Matheny P.B."/>
            <person name="Labbe J."/>
            <person name="Martin F."/>
        </authorList>
    </citation>
    <scope>NUCLEOTIDE SEQUENCE</scope>
    <source>
        <strain evidence="1">FP105234-sp</strain>
    </source>
</reference>
<evidence type="ECO:0000313" key="1">
    <source>
        <dbReference type="EMBL" id="KAI0047724.1"/>
    </source>
</evidence>
<protein>
    <submittedName>
        <fullName evidence="1">Uncharacterized protein</fullName>
    </submittedName>
</protein>
<organism evidence="1 2">
    <name type="scientific">Auriscalpium vulgare</name>
    <dbReference type="NCBI Taxonomy" id="40419"/>
    <lineage>
        <taxon>Eukaryota</taxon>
        <taxon>Fungi</taxon>
        <taxon>Dikarya</taxon>
        <taxon>Basidiomycota</taxon>
        <taxon>Agaricomycotina</taxon>
        <taxon>Agaricomycetes</taxon>
        <taxon>Russulales</taxon>
        <taxon>Auriscalpiaceae</taxon>
        <taxon>Auriscalpium</taxon>
    </lineage>
</organism>
<keyword evidence="2" id="KW-1185">Reference proteome</keyword>
<comment type="caution">
    <text evidence="1">The sequence shown here is derived from an EMBL/GenBank/DDBJ whole genome shotgun (WGS) entry which is preliminary data.</text>
</comment>
<dbReference type="EMBL" id="MU275899">
    <property type="protein sequence ID" value="KAI0047724.1"/>
    <property type="molecule type" value="Genomic_DNA"/>
</dbReference>
<name>A0ACB8RTU1_9AGAM</name>
<accession>A0ACB8RTU1</accession>
<proteinExistence type="predicted"/>
<reference evidence="1" key="2">
    <citation type="journal article" date="2022" name="New Phytol.">
        <title>Evolutionary transition to the ectomycorrhizal habit in the genomes of a hyperdiverse lineage of mushroom-forming fungi.</title>
        <authorList>
            <person name="Looney B."/>
            <person name="Miyauchi S."/>
            <person name="Morin E."/>
            <person name="Drula E."/>
            <person name="Courty P.E."/>
            <person name="Kohler A."/>
            <person name="Kuo A."/>
            <person name="LaButti K."/>
            <person name="Pangilinan J."/>
            <person name="Lipzen A."/>
            <person name="Riley R."/>
            <person name="Andreopoulos W."/>
            <person name="He G."/>
            <person name="Johnson J."/>
            <person name="Nolan M."/>
            <person name="Tritt A."/>
            <person name="Barry K.W."/>
            <person name="Grigoriev I.V."/>
            <person name="Nagy L.G."/>
            <person name="Hibbett D."/>
            <person name="Henrissat B."/>
            <person name="Matheny P.B."/>
            <person name="Labbe J."/>
            <person name="Martin F.M."/>
        </authorList>
    </citation>
    <scope>NUCLEOTIDE SEQUENCE</scope>
    <source>
        <strain evidence="1">FP105234-sp</strain>
    </source>
</reference>
<dbReference type="Proteomes" id="UP000814033">
    <property type="component" value="Unassembled WGS sequence"/>
</dbReference>